<dbReference type="eggNOG" id="ENOG502QXHB">
    <property type="taxonomic scope" value="Eukaryota"/>
</dbReference>
<evidence type="ECO:0000256" key="1">
    <source>
        <dbReference type="SAM" id="Phobius"/>
    </source>
</evidence>
<evidence type="ECO:0000313" key="2">
    <source>
        <dbReference type="EMBL" id="CAI73329.1"/>
    </source>
</evidence>
<dbReference type="OrthoDB" id="361171at2759"/>
<keyword evidence="1" id="KW-0472">Membrane</keyword>
<dbReference type="GeneID" id="3864177"/>
<dbReference type="KEGG" id="tan:TA06945"/>
<name>Q4UHW0_THEAN</name>
<dbReference type="Proteomes" id="UP000001950">
    <property type="component" value="Chromosome 1"/>
</dbReference>
<dbReference type="AlphaFoldDB" id="Q4UHW0"/>
<sequence length="195" mass="22956">MTKKNIFDSLHMHYLSVIYALLTLFYLYLSINSYNLLYLLIYKLPSTIHTYFMMKGLHIFNLIILIIIYNGGIYGYIKGDVAQRGIDGDTVERVFRIADQIGRYSQSVPNMFRVVKKNLESLEREVKIKALLPSSSRIEAFRMICEPFNRFLTRSPKDYFIHNPPRGTAYNVQLNNAKEVVREIYRQIQRLWLDG</sequence>
<organism evidence="2 3">
    <name type="scientific">Theileria annulata</name>
    <dbReference type="NCBI Taxonomy" id="5874"/>
    <lineage>
        <taxon>Eukaryota</taxon>
        <taxon>Sar</taxon>
        <taxon>Alveolata</taxon>
        <taxon>Apicomplexa</taxon>
        <taxon>Aconoidasida</taxon>
        <taxon>Piroplasmida</taxon>
        <taxon>Theileriidae</taxon>
        <taxon>Theileria</taxon>
    </lineage>
</organism>
<feature type="transmembrane region" description="Helical" evidence="1">
    <location>
        <begin position="12"/>
        <end position="31"/>
    </location>
</feature>
<feature type="transmembrane region" description="Helical" evidence="1">
    <location>
        <begin position="51"/>
        <end position="77"/>
    </location>
</feature>
<gene>
    <name evidence="2" type="ORF">TA06945</name>
</gene>
<accession>Q4UHW0</accession>
<evidence type="ECO:0000313" key="3">
    <source>
        <dbReference type="Proteomes" id="UP000001950"/>
    </source>
</evidence>
<dbReference type="VEuPathDB" id="PiroplasmaDB:TA06945"/>
<keyword evidence="1" id="KW-1133">Transmembrane helix</keyword>
<protein>
    <submittedName>
        <fullName evidence="2">Uncharacterized protein</fullName>
    </submittedName>
</protein>
<dbReference type="EMBL" id="CR940347">
    <property type="protein sequence ID" value="CAI73329.1"/>
    <property type="molecule type" value="Genomic_DNA"/>
</dbReference>
<dbReference type="InParanoid" id="Q4UHW0"/>
<keyword evidence="1" id="KW-0812">Transmembrane</keyword>
<dbReference type="RefSeq" id="XP_954006.1">
    <property type="nucleotide sequence ID" value="XM_948913.1"/>
</dbReference>
<keyword evidence="3" id="KW-1185">Reference proteome</keyword>
<dbReference type="OMA" id="FIHNPPR"/>
<reference evidence="2 3" key="1">
    <citation type="journal article" date="2005" name="Science">
        <title>Genome of the host-cell transforming parasite Theileria annulata compared with T. parva.</title>
        <authorList>
            <person name="Pain A."/>
            <person name="Renauld H."/>
            <person name="Berriman M."/>
            <person name="Murphy L."/>
            <person name="Yeats C.A."/>
            <person name="Weir W."/>
            <person name="Kerhornou A."/>
            <person name="Aslett M."/>
            <person name="Bishop R."/>
            <person name="Bouchier C."/>
            <person name="Cochet M."/>
            <person name="Coulson R.M.R."/>
            <person name="Cronin A."/>
            <person name="de Villiers E.P."/>
            <person name="Fraser A."/>
            <person name="Fosker N."/>
            <person name="Gardner M."/>
            <person name="Goble A."/>
            <person name="Griffiths-Jones S."/>
            <person name="Harris D.E."/>
            <person name="Katzer F."/>
            <person name="Larke N."/>
            <person name="Lord A."/>
            <person name="Maser P."/>
            <person name="McKellar S."/>
            <person name="Mooney P."/>
            <person name="Morton F."/>
            <person name="Nene V."/>
            <person name="O'Neil S."/>
            <person name="Price C."/>
            <person name="Quail M.A."/>
            <person name="Rabbinowitsch E."/>
            <person name="Rawlings N.D."/>
            <person name="Rutter S."/>
            <person name="Saunders D."/>
            <person name="Seeger K."/>
            <person name="Shah T."/>
            <person name="Squares R."/>
            <person name="Squares S."/>
            <person name="Tivey A."/>
            <person name="Walker A.R."/>
            <person name="Woodward J."/>
            <person name="Dobbelaere D.A.E."/>
            <person name="Langsley G."/>
            <person name="Rajandream M.A."/>
            <person name="McKeever D."/>
            <person name="Shiels B."/>
            <person name="Tait A."/>
            <person name="Barrell B.G."/>
            <person name="Hall N."/>
        </authorList>
    </citation>
    <scope>NUCLEOTIDE SEQUENCE [LARGE SCALE GENOMIC DNA]</scope>
    <source>
        <strain evidence="3">Ankara</strain>
    </source>
</reference>
<proteinExistence type="predicted"/>